<dbReference type="Pfam" id="PF00107">
    <property type="entry name" value="ADH_zinc_N"/>
    <property type="match status" value="1"/>
</dbReference>
<dbReference type="SUPFAM" id="SSF50129">
    <property type="entry name" value="GroES-like"/>
    <property type="match status" value="1"/>
</dbReference>
<reference evidence="5" key="1">
    <citation type="submission" date="2015-07" db="EMBL/GenBank/DDBJ databases">
        <title>Transcriptome Assembly of Anthurium amnicola.</title>
        <authorList>
            <person name="Suzuki J."/>
        </authorList>
    </citation>
    <scope>NUCLEOTIDE SEQUENCE</scope>
</reference>
<dbReference type="InterPro" id="IPR041694">
    <property type="entry name" value="ADH_N_2"/>
</dbReference>
<dbReference type="Gene3D" id="3.90.180.10">
    <property type="entry name" value="Medium-chain alcohol dehydrogenases, catalytic domain"/>
    <property type="match status" value="2"/>
</dbReference>
<evidence type="ECO:0000259" key="4">
    <source>
        <dbReference type="Pfam" id="PF16884"/>
    </source>
</evidence>
<dbReference type="Pfam" id="PF16884">
    <property type="entry name" value="ADH_N_2"/>
    <property type="match status" value="1"/>
</dbReference>
<proteinExistence type="predicted"/>
<dbReference type="SUPFAM" id="SSF51735">
    <property type="entry name" value="NAD(P)-binding Rossmann-fold domains"/>
    <property type="match status" value="1"/>
</dbReference>
<protein>
    <submittedName>
        <fullName evidence="5">NADP-dependent alkenal double bond reductase P1</fullName>
    </submittedName>
</protein>
<dbReference type="AlphaFoldDB" id="A0A1D1ZHL0"/>
<name>A0A1D1ZHL0_9ARAE</name>
<organism evidence="5">
    <name type="scientific">Anthurium amnicola</name>
    <dbReference type="NCBI Taxonomy" id="1678845"/>
    <lineage>
        <taxon>Eukaryota</taxon>
        <taxon>Viridiplantae</taxon>
        <taxon>Streptophyta</taxon>
        <taxon>Embryophyta</taxon>
        <taxon>Tracheophyta</taxon>
        <taxon>Spermatophyta</taxon>
        <taxon>Magnoliopsida</taxon>
        <taxon>Liliopsida</taxon>
        <taxon>Araceae</taxon>
        <taxon>Pothoideae</taxon>
        <taxon>Potheae</taxon>
        <taxon>Anthurium</taxon>
    </lineage>
</organism>
<dbReference type="Gene3D" id="3.40.50.720">
    <property type="entry name" value="NAD(P)-binding Rossmann-like Domain"/>
    <property type="match status" value="1"/>
</dbReference>
<evidence type="ECO:0000256" key="2">
    <source>
        <dbReference type="ARBA" id="ARBA00023002"/>
    </source>
</evidence>
<dbReference type="PANTHER" id="PTHR43205:SF12">
    <property type="entry name" value="OS06G0602900 PROTEIN"/>
    <property type="match status" value="1"/>
</dbReference>
<gene>
    <name evidence="5" type="primary">P1_0</name>
    <name evidence="5" type="ORF">g.40065</name>
</gene>
<dbReference type="FunFam" id="3.40.50.720:FF:000121">
    <property type="entry name" value="Prostaglandin reductase 2"/>
    <property type="match status" value="1"/>
</dbReference>
<accession>A0A1D1ZHL0</accession>
<dbReference type="InterPro" id="IPR036291">
    <property type="entry name" value="NAD(P)-bd_dom_sf"/>
</dbReference>
<dbReference type="InterPro" id="IPR045010">
    <property type="entry name" value="MDR_fam"/>
</dbReference>
<comment type="subunit">
    <text evidence="1">Homodimer.</text>
</comment>
<dbReference type="InterPro" id="IPR013149">
    <property type="entry name" value="ADH-like_C"/>
</dbReference>
<evidence type="ECO:0000256" key="1">
    <source>
        <dbReference type="ARBA" id="ARBA00011738"/>
    </source>
</evidence>
<dbReference type="PANTHER" id="PTHR43205">
    <property type="entry name" value="PROSTAGLANDIN REDUCTASE"/>
    <property type="match status" value="1"/>
</dbReference>
<keyword evidence="2" id="KW-0560">Oxidoreductase</keyword>
<dbReference type="EMBL" id="GDJX01001655">
    <property type="protein sequence ID" value="JAT66281.1"/>
    <property type="molecule type" value="Transcribed_RNA"/>
</dbReference>
<evidence type="ECO:0000313" key="5">
    <source>
        <dbReference type="EMBL" id="JAT66281.1"/>
    </source>
</evidence>
<feature type="domain" description="Oxidoreductase N-terminal" evidence="4">
    <location>
        <begin position="9"/>
        <end position="120"/>
    </location>
</feature>
<dbReference type="GO" id="GO:0016628">
    <property type="term" value="F:oxidoreductase activity, acting on the CH-CH group of donors, NAD or NADP as acceptor"/>
    <property type="evidence" value="ECO:0007669"/>
    <property type="project" value="InterPro"/>
</dbReference>
<sequence length="371" mass="40070">MQVVSNRFVTIRGYVDGTPSESDFEIRSAPLALHPVDHGGDATIVKNLYLSVDPYQLNRMKKSSPSQTAAGFATRLVPGQAIDALGIGVVVASGDPEWEREDLVVGVLGWEEYTTVRPGTLLTKVTTKEFPLSYHVSVLGCLINHSNPIPPIWLWLWLAAGSSGLTAYAGLYDICKPKTGEKVFVSAASGSVGNLVGQFAKLSGCYVVGCAGSKKKVDLLKEKLGFDDAFNYKEEPDLNSALKRYFPEGIDIYFDNVGGEMLEAAVANMNSFGRVAACGVISEYTTGGNGKGRRAAAPGMVDVIYKRITIRGFLAYDHMNLFPDFISVTSDHLRNGKMHALEDMSQGLDSAPSAFVGLFRGDNVGKKLIRL</sequence>
<feature type="domain" description="Alcohol dehydrogenase-like C-terminal" evidence="3">
    <location>
        <begin position="192"/>
        <end position="324"/>
    </location>
</feature>
<evidence type="ECO:0000259" key="3">
    <source>
        <dbReference type="Pfam" id="PF00107"/>
    </source>
</evidence>
<dbReference type="InterPro" id="IPR011032">
    <property type="entry name" value="GroES-like_sf"/>
</dbReference>